<dbReference type="EMBL" id="JAXOVC010000008">
    <property type="protein sequence ID" value="KAK4497915.1"/>
    <property type="molecule type" value="Genomic_DNA"/>
</dbReference>
<keyword evidence="3" id="KW-1185">Reference proteome</keyword>
<feature type="domain" description="SnoaL-like" evidence="1">
    <location>
        <begin position="17"/>
        <end position="153"/>
    </location>
</feature>
<reference evidence="2 3" key="1">
    <citation type="journal article" date="2023" name="G3 (Bethesda)">
        <title>A chromosome-level genome assembly of Zasmidium syzygii isolated from banana leaves.</title>
        <authorList>
            <person name="van Westerhoven A.C."/>
            <person name="Mehrabi R."/>
            <person name="Talebi R."/>
            <person name="Steentjes M.B.F."/>
            <person name="Corcolon B."/>
            <person name="Chong P.A."/>
            <person name="Kema G.H.J."/>
            <person name="Seidl M.F."/>
        </authorList>
    </citation>
    <scope>NUCLEOTIDE SEQUENCE [LARGE SCALE GENOMIC DNA]</scope>
    <source>
        <strain evidence="2 3">P124</strain>
    </source>
</reference>
<dbReference type="SUPFAM" id="SSF54427">
    <property type="entry name" value="NTF2-like"/>
    <property type="match status" value="1"/>
</dbReference>
<sequence length="175" mass="19190">MNNRKAPINLGPGQTPREAAADALYRLVHGLDFNDADLIRSAFVEDGVLDISGLSPATGMDHPEQKGVENIVNGVLGHVGPMATSHSITNVRVKLNDKMDRAEVMTYVIAQHFRPGEGHDVSNRDYALFGNSYWADVVKVGEGDDALWKIKRFECQNLWAEGDGSVSDVNTWKKA</sequence>
<proteinExistence type="predicted"/>
<evidence type="ECO:0000313" key="3">
    <source>
        <dbReference type="Proteomes" id="UP001305779"/>
    </source>
</evidence>
<dbReference type="InterPro" id="IPR032710">
    <property type="entry name" value="NTF2-like_dom_sf"/>
</dbReference>
<gene>
    <name evidence="2" type="ORF">PRZ48_010570</name>
</gene>
<dbReference type="Pfam" id="PF13577">
    <property type="entry name" value="SnoaL_4"/>
    <property type="match status" value="1"/>
</dbReference>
<organism evidence="2 3">
    <name type="scientific">Zasmidium cellare</name>
    <name type="common">Wine cellar mold</name>
    <name type="synonym">Racodium cellare</name>
    <dbReference type="NCBI Taxonomy" id="395010"/>
    <lineage>
        <taxon>Eukaryota</taxon>
        <taxon>Fungi</taxon>
        <taxon>Dikarya</taxon>
        <taxon>Ascomycota</taxon>
        <taxon>Pezizomycotina</taxon>
        <taxon>Dothideomycetes</taxon>
        <taxon>Dothideomycetidae</taxon>
        <taxon>Mycosphaerellales</taxon>
        <taxon>Mycosphaerellaceae</taxon>
        <taxon>Zasmidium</taxon>
    </lineage>
</organism>
<comment type="caution">
    <text evidence="2">The sequence shown here is derived from an EMBL/GenBank/DDBJ whole genome shotgun (WGS) entry which is preliminary data.</text>
</comment>
<evidence type="ECO:0000313" key="2">
    <source>
        <dbReference type="EMBL" id="KAK4497915.1"/>
    </source>
</evidence>
<protein>
    <recommendedName>
        <fullName evidence="1">SnoaL-like domain-containing protein</fullName>
    </recommendedName>
</protein>
<name>A0ABR0E907_ZASCE</name>
<dbReference type="InterPro" id="IPR037401">
    <property type="entry name" value="SnoaL-like"/>
</dbReference>
<dbReference type="Gene3D" id="3.10.450.50">
    <property type="match status" value="1"/>
</dbReference>
<evidence type="ECO:0000259" key="1">
    <source>
        <dbReference type="Pfam" id="PF13577"/>
    </source>
</evidence>
<dbReference type="Proteomes" id="UP001305779">
    <property type="component" value="Unassembled WGS sequence"/>
</dbReference>
<accession>A0ABR0E907</accession>